<evidence type="ECO:0000313" key="3">
    <source>
        <dbReference type="Proteomes" id="UP000887561"/>
    </source>
</evidence>
<dbReference type="WBParaSite" id="scaffold12709_cov146.g16472">
    <property type="protein sequence ID" value="scaffold12709_cov146.g16472"/>
    <property type="gene ID" value="scaffold12709_cov146.g16472"/>
</dbReference>
<keyword evidence="3" id="KW-1185">Reference proteome</keyword>
<name>A0A915LIL3_MELJA</name>
<protein>
    <submittedName>
        <fullName evidence="4">Uncharacterized protein</fullName>
    </submittedName>
</protein>
<dbReference type="AlphaFoldDB" id="A0A915LIL3"/>
<evidence type="ECO:0000256" key="2">
    <source>
        <dbReference type="SAM" id="SignalP"/>
    </source>
</evidence>
<evidence type="ECO:0000256" key="1">
    <source>
        <dbReference type="SAM" id="MobiDB-lite"/>
    </source>
</evidence>
<feature type="chain" id="PRO_5036885006" evidence="2">
    <location>
        <begin position="19"/>
        <end position="201"/>
    </location>
</feature>
<dbReference type="Proteomes" id="UP000887561">
    <property type="component" value="Unplaced"/>
</dbReference>
<evidence type="ECO:0000313" key="4">
    <source>
        <dbReference type="WBParaSite" id="scaffold12709_cov146.g16472"/>
    </source>
</evidence>
<reference evidence="4" key="1">
    <citation type="submission" date="2022-11" db="UniProtKB">
        <authorList>
            <consortium name="WormBaseParasite"/>
        </authorList>
    </citation>
    <scope>IDENTIFICATION</scope>
</reference>
<feature type="region of interest" description="Disordered" evidence="1">
    <location>
        <begin position="173"/>
        <end position="201"/>
    </location>
</feature>
<accession>A0A915LIL3</accession>
<feature type="compositionally biased region" description="Polar residues" evidence="1">
    <location>
        <begin position="180"/>
        <end position="193"/>
    </location>
</feature>
<keyword evidence="2" id="KW-0732">Signal</keyword>
<sequence>MKITHSLMFLFNLTIIWFEENNCMINGGESNKGKEIESFNGGTENEIGGSIEKSGDHTKIETNSLQTQRVSKMFQENKETQQLLQKQYINNLNGLLAIQGQLEQVKDQEILENQNEKFNKNVEELKDSYSHIAELEKQEKLNEKEAEPKDKQKVDVMSQMYQLWLKEVENNKKRKMSEAGPSNTNANHSNQLHSEGKLLLI</sequence>
<organism evidence="3 4">
    <name type="scientific">Meloidogyne javanica</name>
    <name type="common">Root-knot nematode worm</name>
    <dbReference type="NCBI Taxonomy" id="6303"/>
    <lineage>
        <taxon>Eukaryota</taxon>
        <taxon>Metazoa</taxon>
        <taxon>Ecdysozoa</taxon>
        <taxon>Nematoda</taxon>
        <taxon>Chromadorea</taxon>
        <taxon>Rhabditida</taxon>
        <taxon>Tylenchina</taxon>
        <taxon>Tylenchomorpha</taxon>
        <taxon>Tylenchoidea</taxon>
        <taxon>Meloidogynidae</taxon>
        <taxon>Meloidogyninae</taxon>
        <taxon>Meloidogyne</taxon>
        <taxon>Meloidogyne incognita group</taxon>
    </lineage>
</organism>
<feature type="signal peptide" evidence="2">
    <location>
        <begin position="1"/>
        <end position="18"/>
    </location>
</feature>
<proteinExistence type="predicted"/>